<proteinExistence type="predicted"/>
<keyword evidence="3 9" id="KW-0479">Metal-binding</keyword>
<dbReference type="SMART" id="SM00438">
    <property type="entry name" value="ZnF_NFX"/>
    <property type="match status" value="3"/>
</dbReference>
<gene>
    <name evidence="13" type="ORF">BDU57DRAFT_576497</name>
</gene>
<dbReference type="InterPro" id="IPR045055">
    <property type="entry name" value="DNA2/NAM7-like"/>
</dbReference>
<evidence type="ECO:0000256" key="7">
    <source>
        <dbReference type="ARBA" id="ARBA00022833"/>
    </source>
</evidence>
<dbReference type="GO" id="GO:0004386">
    <property type="term" value="F:helicase activity"/>
    <property type="evidence" value="ECO:0007669"/>
    <property type="project" value="InterPro"/>
</dbReference>
<evidence type="ECO:0000259" key="12">
    <source>
        <dbReference type="PROSITE" id="PS51981"/>
    </source>
</evidence>
<dbReference type="Gene3D" id="3.40.50.300">
    <property type="entry name" value="P-loop containing nucleotide triphosphate hydrolases"/>
    <property type="match status" value="2"/>
</dbReference>
<evidence type="ECO:0000256" key="5">
    <source>
        <dbReference type="ARBA" id="ARBA00022771"/>
    </source>
</evidence>
<name>A0A6A5QHV5_AMPQU</name>
<dbReference type="Pfam" id="PF13087">
    <property type="entry name" value="AAA_12"/>
    <property type="match status" value="1"/>
</dbReference>
<evidence type="ECO:0000259" key="11">
    <source>
        <dbReference type="PROSITE" id="PS50103"/>
    </source>
</evidence>
<dbReference type="GO" id="GO:0002376">
    <property type="term" value="P:immune system process"/>
    <property type="evidence" value="ECO:0007669"/>
    <property type="project" value="UniProtKB-KW"/>
</dbReference>
<dbReference type="OrthoDB" id="2423195at2759"/>
<dbReference type="GO" id="GO:0031380">
    <property type="term" value="C:nuclear RNA-directed RNA polymerase complex"/>
    <property type="evidence" value="ECO:0007669"/>
    <property type="project" value="TreeGrafter"/>
</dbReference>
<dbReference type="InterPro" id="IPR046439">
    <property type="entry name" value="ZF_RZ_dom"/>
</dbReference>
<evidence type="ECO:0000256" key="4">
    <source>
        <dbReference type="ARBA" id="ARBA00022737"/>
    </source>
</evidence>
<evidence type="ECO:0000256" key="10">
    <source>
        <dbReference type="SAM" id="MobiDB-lite"/>
    </source>
</evidence>
<dbReference type="CDD" id="cd17936">
    <property type="entry name" value="EEXXEc_NFX1"/>
    <property type="match status" value="1"/>
</dbReference>
<dbReference type="PANTHER" id="PTHR10887:SF445">
    <property type="entry name" value="NFX1-TYPE ZINC FINGER-CONTAINING PROTEIN 1"/>
    <property type="match status" value="1"/>
</dbReference>
<dbReference type="FunFam" id="3.40.50.300:FF:001660">
    <property type="entry name" value="NF-X1 finger and helicase protein, putative"/>
    <property type="match status" value="1"/>
</dbReference>
<evidence type="ECO:0000256" key="2">
    <source>
        <dbReference type="ARBA" id="ARBA00022490"/>
    </source>
</evidence>
<evidence type="ECO:0000256" key="3">
    <source>
        <dbReference type="ARBA" id="ARBA00022723"/>
    </source>
</evidence>
<feature type="domain" description="C3H1-type" evidence="11">
    <location>
        <begin position="30"/>
        <end position="57"/>
    </location>
</feature>
<dbReference type="GO" id="GO:0031048">
    <property type="term" value="P:regulatory ncRNA-mediated heterochromatin formation"/>
    <property type="evidence" value="ECO:0007669"/>
    <property type="project" value="TreeGrafter"/>
</dbReference>
<keyword evidence="4" id="KW-0677">Repeat</keyword>
<dbReference type="Pfam" id="PF13086">
    <property type="entry name" value="AAA_11"/>
    <property type="match status" value="1"/>
</dbReference>
<keyword evidence="2" id="KW-0963">Cytoplasm</keyword>
<keyword evidence="7 9" id="KW-0862">Zinc</keyword>
<evidence type="ECO:0000256" key="6">
    <source>
        <dbReference type="ARBA" id="ARBA00022806"/>
    </source>
</evidence>
<accession>A0A6A5QHV5</accession>
<evidence type="ECO:0000256" key="1">
    <source>
        <dbReference type="ARBA" id="ARBA00004496"/>
    </source>
</evidence>
<feature type="region of interest" description="Disordered" evidence="10">
    <location>
        <begin position="1"/>
        <end position="28"/>
    </location>
</feature>
<organism evidence="13 14">
    <name type="scientific">Ampelomyces quisqualis</name>
    <name type="common">Powdery mildew agent</name>
    <dbReference type="NCBI Taxonomy" id="50730"/>
    <lineage>
        <taxon>Eukaryota</taxon>
        <taxon>Fungi</taxon>
        <taxon>Dikarya</taxon>
        <taxon>Ascomycota</taxon>
        <taxon>Pezizomycotina</taxon>
        <taxon>Dothideomycetes</taxon>
        <taxon>Pleosporomycetidae</taxon>
        <taxon>Pleosporales</taxon>
        <taxon>Pleosporineae</taxon>
        <taxon>Phaeosphaeriaceae</taxon>
        <taxon>Ampelomyces</taxon>
    </lineage>
</organism>
<keyword evidence="8" id="KW-0391">Immunity</keyword>
<dbReference type="CDD" id="cd18808">
    <property type="entry name" value="SF1_C_Upf1"/>
    <property type="match status" value="1"/>
</dbReference>
<keyword evidence="6" id="KW-0378">Hydrolase</keyword>
<dbReference type="SUPFAM" id="SSF52540">
    <property type="entry name" value="P-loop containing nucleoside triphosphate hydrolases"/>
    <property type="match status" value="1"/>
</dbReference>
<dbReference type="InterPro" id="IPR041677">
    <property type="entry name" value="DNA2/NAM7_AAA_11"/>
</dbReference>
<dbReference type="InterPro" id="IPR027417">
    <property type="entry name" value="P-loop_NTPase"/>
</dbReference>
<dbReference type="Pfam" id="PF20173">
    <property type="entry name" value="ZnF_RZ-type"/>
    <property type="match status" value="1"/>
</dbReference>
<dbReference type="EMBL" id="ML979136">
    <property type="protein sequence ID" value="KAF1915145.1"/>
    <property type="molecule type" value="Genomic_DNA"/>
</dbReference>
<feature type="domain" description="RZ-type" evidence="12">
    <location>
        <begin position="1840"/>
        <end position="1915"/>
    </location>
</feature>
<dbReference type="Proteomes" id="UP000800096">
    <property type="component" value="Unassembled WGS sequence"/>
</dbReference>
<sequence>MADRGRGRGQRGRRGGAQDRGGADTADYSGSNSRICFDFKSTGSCKRTNCRYSHELGSGQTAAQDDVAPTRVQETPEQLRARQSYSSWKRHLGSDKIEIRTMDRLWKGALEILEEGDRDRCQQLPKDLDTDDKKHKGRHHIAAVMSTRVQDGNSEKFLTVCQRFLLTVTHSSLLDGMAVDTYVGSIYNFMSGANGTRAIPFFQHLCKTLVAIRTDDQTSAVSSGQLDLTLVAMSAALHELLKRESRARFNNELEILLNALETAAGVVAPEKPSITSTLVFNHVRGMRAMVARAKGLLYKDVPDVNELTLSAPASSYPRDLVIPSDRHDNDKLDMTEIVIFPTRDEIMSSAREFLPYTDPDQPHFLDDPAQRHVDTHFRLFRHDVFGELKGTLAGLMQKFMADESAIDNPRLQIGDMRAYSYTGAHISQVVFGRALDIHLSFPLPAAVQNKSVDAQTRWWEESKRLGRGSLLSWIWVQDGIVQHIFLNLVGKGAKDEDNEKIVYLEELITITARMMTHDRATLELLMRASVSRSRGVLLEFPNIMPATFVPILENLQDIQSVGGMPFQQWIVPNAHTRPSDAKIYHDIPPPLYARHAGFVFPMKTIARGIDDSFSVQSSISCNDNEVLNQLEAKTSLDRGQCQALLAALTREFAFIQGPPGTGKSYLGLHLMRVLLDVKKQAKLGPILVVCYTNHALDQFLDHLLEVGVTKIIRVGSQSKSKALANHNLQYLRKSEPNSKAEKAQAWQAYHSLDDFKNNANDVLRELRHLHGMADWHNLKAHISEEYGDIYCQFREEDEEGFQVVGRHPFDIWRTTGAIARGARHAKRSPPTPIPMILNKAVVNVWSLSYEERCRLINHWVEEIHKEKVDELFETVDGAASTQKNLDNVHNEASRRLLQGADVIGMTTSGLAGRISLLKHVACKVLICEEAGEILEPHMISALLPTIEHCIQIGDHEQLRPSVSNFDDLSLESARGKLHQLDKSQFERLSVGEVGRPLVPIAQLNVQRRMRPEISTLIRETIYKELLDHKTTADMPDVVGMRNNVFWLDHSNFEDAMQMDIQHNKSKTNLWEVAMVHTLVRHIVRQGVYESSDIAVLTPYTGQLQKLRAAMRSDFEIVLSDRDQEALEKDGFKIDETHPEDEQIAAALEHGRKPLEKKQLSELLRVATVDNFQGEEAKVVIVSLVRSNKKRNVGFLKTSNRINVLLSRAKHGMYLIGNTETYSAVDMWQDVINMLRAKDSVGETLDLCCPRHRDKIMKVREPDDFARLSPEGGCREACVDRLDCGHSCRSRCHSEAMHTAFQCEEACQRHHQPCGHACQKDTCGEPCGKCMIKVDNVKLPCGHVHDGIKCYMTLDLASIPCHIQVPKQVPGCKHDIVVSCCQDVTHAFFRCPTPCKSPLPCGHACPGTCGRCNTKDRDQNSVVKHFACTEKCKKKMGTCRHNCDRLCHDGSDCGLCQKPCDACGMHSDEQPDMILMQPYSEIDLDELPIVALECGHFFTVETLNGHIDLKEVYKQDKNTLRYVALVENAQLAAKVPRCPTCREPIRQHVTQRYNRIINKAVVGDMTMRFVLTSQQELQKLELELNTLGEVLDGSRQSMVPHSAVASADIKIRDRMLEHARYALDSIDTRYVEANRIEQRIQAFQQRTSIKYQPSNKLHEATFNAINKDLSLDQAFANLSMQSTDTVTKYSGDARIEHGGHLLHMRIQCLVLEDKLEIARSAKKRLPIHFMLPSTLDKSLITQTNAFLNNCLILINSCTRDNLPKLAVEATLYHSRIAQLLGASGLVNDEARKNAEEHRQMAKELLRKALILCEQPFKGADTLAKAVDMSLKLLGMEFYAEVTKEEIEAIKQAMISGPGGMSTHSGHWYKCVNGHPFAIGECGMPMENARCPECGKRIGGQNHQAVEGVTRADNMEH</sequence>
<keyword evidence="14" id="KW-1185">Reference proteome</keyword>
<comment type="subcellular location">
    <subcellularLocation>
        <location evidence="1">Cytoplasm</location>
    </subcellularLocation>
</comment>
<keyword evidence="6" id="KW-0067">ATP-binding</keyword>
<dbReference type="InterPro" id="IPR047187">
    <property type="entry name" value="SF1_C_Upf1"/>
</dbReference>
<dbReference type="CDD" id="cd06008">
    <property type="entry name" value="NF-X1-zinc-finger"/>
    <property type="match status" value="1"/>
</dbReference>
<evidence type="ECO:0000256" key="8">
    <source>
        <dbReference type="ARBA" id="ARBA00022859"/>
    </source>
</evidence>
<dbReference type="PROSITE" id="PS50103">
    <property type="entry name" value="ZF_C3H1"/>
    <property type="match status" value="1"/>
</dbReference>
<dbReference type="PANTHER" id="PTHR10887">
    <property type="entry name" value="DNA2/NAM7 HELICASE FAMILY"/>
    <property type="match status" value="1"/>
</dbReference>
<dbReference type="GO" id="GO:0008270">
    <property type="term" value="F:zinc ion binding"/>
    <property type="evidence" value="ECO:0007669"/>
    <property type="project" value="UniProtKB-KW"/>
</dbReference>
<evidence type="ECO:0000256" key="9">
    <source>
        <dbReference type="PROSITE-ProRule" id="PRU00723"/>
    </source>
</evidence>
<keyword evidence="5 9" id="KW-0863">Zinc-finger</keyword>
<protein>
    <submittedName>
        <fullName evidence="13">Uncharacterized protein</fullName>
    </submittedName>
</protein>
<keyword evidence="6" id="KW-0347">Helicase</keyword>
<keyword evidence="6" id="KW-0547">Nucleotide-binding</keyword>
<dbReference type="InterPro" id="IPR000967">
    <property type="entry name" value="Znf_NFX1"/>
</dbReference>
<evidence type="ECO:0000313" key="13">
    <source>
        <dbReference type="EMBL" id="KAF1915145.1"/>
    </source>
</evidence>
<dbReference type="GO" id="GO:0005737">
    <property type="term" value="C:cytoplasm"/>
    <property type="evidence" value="ECO:0007669"/>
    <property type="project" value="UniProtKB-SubCell"/>
</dbReference>
<evidence type="ECO:0000313" key="14">
    <source>
        <dbReference type="Proteomes" id="UP000800096"/>
    </source>
</evidence>
<reference evidence="13" key="1">
    <citation type="journal article" date="2020" name="Stud. Mycol.">
        <title>101 Dothideomycetes genomes: a test case for predicting lifestyles and emergence of pathogens.</title>
        <authorList>
            <person name="Haridas S."/>
            <person name="Albert R."/>
            <person name="Binder M."/>
            <person name="Bloem J."/>
            <person name="Labutti K."/>
            <person name="Salamov A."/>
            <person name="Andreopoulos B."/>
            <person name="Baker S."/>
            <person name="Barry K."/>
            <person name="Bills G."/>
            <person name="Bluhm B."/>
            <person name="Cannon C."/>
            <person name="Castanera R."/>
            <person name="Culley D."/>
            <person name="Daum C."/>
            <person name="Ezra D."/>
            <person name="Gonzalez J."/>
            <person name="Henrissat B."/>
            <person name="Kuo A."/>
            <person name="Liang C."/>
            <person name="Lipzen A."/>
            <person name="Lutzoni F."/>
            <person name="Magnuson J."/>
            <person name="Mondo S."/>
            <person name="Nolan M."/>
            <person name="Ohm R."/>
            <person name="Pangilinan J."/>
            <person name="Park H.-J."/>
            <person name="Ramirez L."/>
            <person name="Alfaro M."/>
            <person name="Sun H."/>
            <person name="Tritt A."/>
            <person name="Yoshinaga Y."/>
            <person name="Zwiers L.-H."/>
            <person name="Turgeon B."/>
            <person name="Goodwin S."/>
            <person name="Spatafora J."/>
            <person name="Crous P."/>
            <person name="Grigoriev I."/>
        </authorList>
    </citation>
    <scope>NUCLEOTIDE SEQUENCE</scope>
    <source>
        <strain evidence="13">HMLAC05119</strain>
    </source>
</reference>
<dbReference type="PROSITE" id="PS51981">
    <property type="entry name" value="ZF_RZ"/>
    <property type="match status" value="1"/>
</dbReference>
<dbReference type="InterPro" id="IPR041679">
    <property type="entry name" value="DNA2/NAM7-like_C"/>
</dbReference>
<dbReference type="InterPro" id="IPR000571">
    <property type="entry name" value="Znf_CCCH"/>
</dbReference>
<feature type="zinc finger region" description="C3H1-type" evidence="9">
    <location>
        <begin position="30"/>
        <end position="57"/>
    </location>
</feature>